<dbReference type="GO" id="GO:0003724">
    <property type="term" value="F:RNA helicase activity"/>
    <property type="evidence" value="ECO:0007669"/>
    <property type="project" value="UniProtKB-EC"/>
</dbReference>
<evidence type="ECO:0000259" key="8">
    <source>
        <dbReference type="PROSITE" id="PS51192"/>
    </source>
</evidence>
<feature type="domain" description="Helicase ATP-binding" evidence="8">
    <location>
        <begin position="584"/>
        <end position="749"/>
    </location>
</feature>
<gene>
    <name evidence="10" type="ORF">B0H16DRAFT_1401764</name>
</gene>
<dbReference type="Pfam" id="PF26026">
    <property type="entry name" value="RNA_hel_CTD"/>
    <property type="match status" value="1"/>
</dbReference>
<dbReference type="InterPro" id="IPR014001">
    <property type="entry name" value="Helicase_ATP-bd"/>
</dbReference>
<keyword evidence="5" id="KW-0067">ATP-binding</keyword>
<evidence type="ECO:0000256" key="5">
    <source>
        <dbReference type="ARBA" id="ARBA00022840"/>
    </source>
</evidence>
<dbReference type="GO" id="GO:0016787">
    <property type="term" value="F:hydrolase activity"/>
    <property type="evidence" value="ECO:0007669"/>
    <property type="project" value="UniProtKB-KW"/>
</dbReference>
<organism evidence="10 11">
    <name type="scientific">Mycena metata</name>
    <dbReference type="NCBI Taxonomy" id="1033252"/>
    <lineage>
        <taxon>Eukaryota</taxon>
        <taxon>Fungi</taxon>
        <taxon>Dikarya</taxon>
        <taxon>Basidiomycota</taxon>
        <taxon>Agaricomycotina</taxon>
        <taxon>Agaricomycetes</taxon>
        <taxon>Agaricomycetidae</taxon>
        <taxon>Agaricales</taxon>
        <taxon>Marasmiineae</taxon>
        <taxon>Mycenaceae</taxon>
        <taxon>Mycena</taxon>
    </lineage>
</organism>
<proteinExistence type="predicted"/>
<dbReference type="InterPro" id="IPR056328">
    <property type="entry name" value="DSRM_DHX29"/>
</dbReference>
<feature type="region of interest" description="Disordered" evidence="7">
    <location>
        <begin position="176"/>
        <end position="210"/>
    </location>
</feature>
<dbReference type="PROSITE" id="PS00690">
    <property type="entry name" value="DEAH_ATP_HELICASE"/>
    <property type="match status" value="1"/>
</dbReference>
<evidence type="ECO:0000313" key="10">
    <source>
        <dbReference type="EMBL" id="KAJ7786578.1"/>
    </source>
</evidence>
<dbReference type="Proteomes" id="UP001215598">
    <property type="component" value="Unassembled WGS sequence"/>
</dbReference>
<comment type="catalytic activity">
    <reaction evidence="6">
        <text>ATP + H2O = ADP + phosphate + H(+)</text>
        <dbReference type="Rhea" id="RHEA:13065"/>
        <dbReference type="ChEBI" id="CHEBI:15377"/>
        <dbReference type="ChEBI" id="CHEBI:15378"/>
        <dbReference type="ChEBI" id="CHEBI:30616"/>
        <dbReference type="ChEBI" id="CHEBI:43474"/>
        <dbReference type="ChEBI" id="CHEBI:456216"/>
        <dbReference type="EC" id="3.6.4.13"/>
    </reaction>
</comment>
<dbReference type="FunFam" id="3.40.50.300:FF:000500">
    <property type="entry name" value="ATP-dependent RNA helicase DHX29"/>
    <property type="match status" value="1"/>
</dbReference>
<dbReference type="PANTHER" id="PTHR18934:SF267">
    <property type="entry name" value="ATP-DEPENDENT RNA HELICASE YLR419W-RELATED"/>
    <property type="match status" value="1"/>
</dbReference>
<feature type="region of interest" description="Disordered" evidence="7">
    <location>
        <begin position="1"/>
        <end position="31"/>
    </location>
</feature>
<dbReference type="SMART" id="SM00847">
    <property type="entry name" value="HA2"/>
    <property type="match status" value="1"/>
</dbReference>
<dbReference type="EC" id="3.6.4.13" evidence="1"/>
<dbReference type="InterPro" id="IPR001650">
    <property type="entry name" value="Helicase_C-like"/>
</dbReference>
<sequence length="1353" mass="148975">MPPRKGIVKSGNAGNSSKDSKPDSKAQKTDVKAPEVVEALFPAGFKYPLSLLNERCQKNGWEKPIIDTRKQQGGYAFAVTLSKLNKKSGQRETVRMEPHPAYISPSAIEARHWGATYALYRFCNGIQLNRVLPPGPRQYWDVLAAEHNNCAEHQKWMYNADPFAARKEVEQRQAQAISKKRDEPAPAAGGSVEALRNSEPRHTAAASGEFAQAPEVKMAGALRELAEEAIKQAISLYPEAADVAPAVLSDEDAPKVNKQLETLGFTPVQARNAVVFLSRPSPVTANLMSTLSPLEAAIEYLILHVPECDLPQRFMPSANTSNSFVVSTHAGADDLKRRWIEDKTAKEAGWPIHVVQTYVDADPSLVENWDLLVVTLGRKLIGIEDPAALAGAEPYQIDPDEIDAMGASMEDSTQLVMPLFSAPVKLHVLVSAEKSFPRPGYAPMFLTSTAVPAYVRLHLISQLLVEMEGEEFIEAGEGFLMAAMRVLEATWAAIEDDGPPDMSVVLRHIVPRVEMEGVDYDDTQLKTPGNSRARKKGGGNYRRDERTSAQIKEEFERLCRDTKYKEMLANREKLPAFSAKDEFLGLLQKSRVVVVVGETGCGKTTQLPQFILDSLITSNQGSTASIIVTQPRRLSAISVAARVSAERIEDGSVGYAIRGESKQSKNTKLLFCTTGVVLRRLGSGDTLQHVSHVVVDEVHERSVDGDFLLLELRELLKKHPTLKVVLMSATINHETFINYFGGAPLLTIPGFTHPVTDIYLEDIIPMIKYRASASRSTAGRKESGDALQAFRAEHKSKGLDDAAISTIQIISRSDRLDFQLIAEVVRHIIADPKNKRGGILIFLPGVPEIRQCMDAMRAALPGGQADIFPLHANLSSDEQRRVFMKTPKWKVIAATNVAETSITIDDVIYVVDAGKVKETQYDPETSMSRLVEAYITRAAGRQRRGRAGRTQPGFCYKLYTQKQEINMGKYPVPEILRVPLESISLTVKVMREEEDVKLFLNRAIDPPKVAAMEAAWAVLEELGAVDLNGKLTPLGRHISTLPVDLRLAKMLVLGTIFQCLGPVLTIAAALSSKPLFLTPVDKRDEASQARARFATAGSDLLTDLAAYDACNKMRSQGQSHGAVRTFCEENFISPNTIRDITTLRNDFIGSLSDLGFIPLASSPSTPALNTNSANTNLIKAVVLGGLWPRVARVHLPKSAIKFDRVSAGTVQRENIAKEFKMFDLREGRVFLHPQSILFEVAAWKSPFLVYFHKHMTSKVFLRDATEIPLYALLLFGGPVAVNHVAGGLTIGTKDSWIRLRAWPRIGVLVNQLRRLLDAQLQRCVEEGAMLNTGGENPVVRAMLALLTNDGLTE</sequence>
<evidence type="ECO:0000256" key="3">
    <source>
        <dbReference type="ARBA" id="ARBA00022801"/>
    </source>
</evidence>
<reference evidence="10" key="1">
    <citation type="submission" date="2023-03" db="EMBL/GenBank/DDBJ databases">
        <title>Massive genome expansion in bonnet fungi (Mycena s.s.) driven by repeated elements and novel gene families across ecological guilds.</title>
        <authorList>
            <consortium name="Lawrence Berkeley National Laboratory"/>
            <person name="Harder C.B."/>
            <person name="Miyauchi S."/>
            <person name="Viragh M."/>
            <person name="Kuo A."/>
            <person name="Thoen E."/>
            <person name="Andreopoulos B."/>
            <person name="Lu D."/>
            <person name="Skrede I."/>
            <person name="Drula E."/>
            <person name="Henrissat B."/>
            <person name="Morin E."/>
            <person name="Kohler A."/>
            <person name="Barry K."/>
            <person name="LaButti K."/>
            <person name="Morin E."/>
            <person name="Salamov A."/>
            <person name="Lipzen A."/>
            <person name="Mereny Z."/>
            <person name="Hegedus B."/>
            <person name="Baldrian P."/>
            <person name="Stursova M."/>
            <person name="Weitz H."/>
            <person name="Taylor A."/>
            <person name="Grigoriev I.V."/>
            <person name="Nagy L.G."/>
            <person name="Martin F."/>
            <person name="Kauserud H."/>
        </authorList>
    </citation>
    <scope>NUCLEOTIDE SEQUENCE</scope>
    <source>
        <strain evidence="10">CBHHK182m</strain>
    </source>
</reference>
<dbReference type="PROSITE" id="PS51192">
    <property type="entry name" value="HELICASE_ATP_BIND_1"/>
    <property type="match status" value="1"/>
</dbReference>
<keyword evidence="2" id="KW-0547">Nucleotide-binding</keyword>
<dbReference type="InterPro" id="IPR011709">
    <property type="entry name" value="DEAD-box_helicase_OB_fold"/>
</dbReference>
<dbReference type="FunFam" id="1.20.120.1080:FF:000002">
    <property type="entry name" value="Putative ATP-dependent RNA helicase DHX36"/>
    <property type="match status" value="1"/>
</dbReference>
<dbReference type="Pfam" id="PF07717">
    <property type="entry name" value="OB_NTP_bind"/>
    <property type="match status" value="1"/>
</dbReference>
<keyword evidence="11" id="KW-1185">Reference proteome</keyword>
<accession>A0AAD7KIX8</accession>
<keyword evidence="3 10" id="KW-0378">Hydrolase</keyword>
<dbReference type="Gene3D" id="1.20.120.1080">
    <property type="match status" value="1"/>
</dbReference>
<feature type="region of interest" description="Disordered" evidence="7">
    <location>
        <begin position="521"/>
        <end position="547"/>
    </location>
</feature>
<evidence type="ECO:0000256" key="2">
    <source>
        <dbReference type="ARBA" id="ARBA00022741"/>
    </source>
</evidence>
<dbReference type="Gene3D" id="3.40.50.300">
    <property type="entry name" value="P-loop containing nucleotide triphosphate hydrolases"/>
    <property type="match status" value="2"/>
</dbReference>
<comment type="caution">
    <text evidence="10">The sequence shown here is derived from an EMBL/GenBank/DDBJ whole genome shotgun (WGS) entry which is preliminary data.</text>
</comment>
<dbReference type="GO" id="GO:1990904">
    <property type="term" value="C:ribonucleoprotein complex"/>
    <property type="evidence" value="ECO:0007669"/>
    <property type="project" value="UniProtKB-ARBA"/>
</dbReference>
<dbReference type="PANTHER" id="PTHR18934">
    <property type="entry name" value="ATP-DEPENDENT RNA HELICASE"/>
    <property type="match status" value="1"/>
</dbReference>
<evidence type="ECO:0000256" key="7">
    <source>
        <dbReference type="SAM" id="MobiDB-lite"/>
    </source>
</evidence>
<dbReference type="Pfam" id="PF21010">
    <property type="entry name" value="HA2_C"/>
    <property type="match status" value="1"/>
</dbReference>
<dbReference type="SMART" id="SM00490">
    <property type="entry name" value="HELICc"/>
    <property type="match status" value="1"/>
</dbReference>
<dbReference type="SUPFAM" id="SSF52540">
    <property type="entry name" value="P-loop containing nucleoside triphosphate hydrolases"/>
    <property type="match status" value="1"/>
</dbReference>
<dbReference type="Pfam" id="PF00270">
    <property type="entry name" value="DEAD"/>
    <property type="match status" value="1"/>
</dbReference>
<feature type="domain" description="Helicase C-terminal" evidence="9">
    <location>
        <begin position="823"/>
        <end position="991"/>
    </location>
</feature>
<keyword evidence="4" id="KW-0347">Helicase</keyword>
<dbReference type="EMBL" id="JARKIB010000001">
    <property type="protein sequence ID" value="KAJ7786578.1"/>
    <property type="molecule type" value="Genomic_DNA"/>
</dbReference>
<dbReference type="PROSITE" id="PS51194">
    <property type="entry name" value="HELICASE_CTER"/>
    <property type="match status" value="1"/>
</dbReference>
<dbReference type="InterPro" id="IPR048333">
    <property type="entry name" value="HA2_WH"/>
</dbReference>
<dbReference type="InterPro" id="IPR011545">
    <property type="entry name" value="DEAD/DEAH_box_helicase_dom"/>
</dbReference>
<feature type="compositionally biased region" description="Basic and acidic residues" evidence="7">
    <location>
        <begin position="18"/>
        <end position="31"/>
    </location>
</feature>
<dbReference type="GO" id="GO:0003723">
    <property type="term" value="F:RNA binding"/>
    <property type="evidence" value="ECO:0007669"/>
    <property type="project" value="TreeGrafter"/>
</dbReference>
<evidence type="ECO:0000256" key="6">
    <source>
        <dbReference type="ARBA" id="ARBA00047984"/>
    </source>
</evidence>
<dbReference type="Pfam" id="PF00271">
    <property type="entry name" value="Helicase_C"/>
    <property type="match status" value="1"/>
</dbReference>
<dbReference type="SMART" id="SM00487">
    <property type="entry name" value="DEXDc"/>
    <property type="match status" value="1"/>
</dbReference>
<dbReference type="InterPro" id="IPR002464">
    <property type="entry name" value="DNA/RNA_helicase_DEAH_CS"/>
</dbReference>
<evidence type="ECO:0000256" key="4">
    <source>
        <dbReference type="ARBA" id="ARBA00022806"/>
    </source>
</evidence>
<dbReference type="InterPro" id="IPR059023">
    <property type="entry name" value="RNA_hel_CTD"/>
</dbReference>
<dbReference type="CDD" id="cd18791">
    <property type="entry name" value="SF2_C_RHA"/>
    <property type="match status" value="1"/>
</dbReference>
<evidence type="ECO:0000313" key="11">
    <source>
        <dbReference type="Proteomes" id="UP001215598"/>
    </source>
</evidence>
<dbReference type="CDD" id="cd17917">
    <property type="entry name" value="DEXHc_RHA-like"/>
    <property type="match status" value="1"/>
</dbReference>
<dbReference type="GO" id="GO:0005524">
    <property type="term" value="F:ATP binding"/>
    <property type="evidence" value="ECO:0007669"/>
    <property type="project" value="UniProtKB-KW"/>
</dbReference>
<evidence type="ECO:0000256" key="1">
    <source>
        <dbReference type="ARBA" id="ARBA00012552"/>
    </source>
</evidence>
<name>A0AAD7KIX8_9AGAR</name>
<dbReference type="InterPro" id="IPR007502">
    <property type="entry name" value="Helicase-assoc_dom"/>
</dbReference>
<dbReference type="Pfam" id="PF04408">
    <property type="entry name" value="WHD_HA2"/>
    <property type="match status" value="1"/>
</dbReference>
<evidence type="ECO:0000259" key="9">
    <source>
        <dbReference type="PROSITE" id="PS51194"/>
    </source>
</evidence>
<protein>
    <recommendedName>
        <fullName evidence="1">RNA helicase</fullName>
        <ecNumber evidence="1">3.6.4.13</ecNumber>
    </recommendedName>
</protein>
<dbReference type="Pfam" id="PF24385">
    <property type="entry name" value="DSRM_DHX29"/>
    <property type="match status" value="1"/>
</dbReference>
<dbReference type="InterPro" id="IPR027417">
    <property type="entry name" value="P-loop_NTPase"/>
</dbReference>